<keyword evidence="2" id="KW-0009">Actin-binding</keyword>
<comment type="caution">
    <text evidence="4">The sequence shown here is derived from an EMBL/GenBank/DDBJ whole genome shotgun (WGS) entry which is preliminary data.</text>
</comment>
<dbReference type="EMBL" id="PPHD01000838">
    <property type="protein sequence ID" value="POI35076.1"/>
    <property type="molecule type" value="Genomic_DNA"/>
</dbReference>
<dbReference type="PROSITE" id="PS00019">
    <property type="entry name" value="ACTININ_1"/>
    <property type="match status" value="1"/>
</dbReference>
<dbReference type="InterPro" id="IPR036872">
    <property type="entry name" value="CH_dom_sf"/>
</dbReference>
<organism evidence="4 5">
    <name type="scientific">Bambusicola thoracicus</name>
    <name type="common">Chinese bamboo-partridge</name>
    <name type="synonym">Perdix thoracica</name>
    <dbReference type="NCBI Taxonomy" id="9083"/>
    <lineage>
        <taxon>Eukaryota</taxon>
        <taxon>Metazoa</taxon>
        <taxon>Chordata</taxon>
        <taxon>Craniata</taxon>
        <taxon>Vertebrata</taxon>
        <taxon>Euteleostomi</taxon>
        <taxon>Archelosauria</taxon>
        <taxon>Archosauria</taxon>
        <taxon>Dinosauria</taxon>
        <taxon>Saurischia</taxon>
        <taxon>Theropoda</taxon>
        <taxon>Coelurosauria</taxon>
        <taxon>Aves</taxon>
        <taxon>Neognathae</taxon>
        <taxon>Galloanserae</taxon>
        <taxon>Galliformes</taxon>
        <taxon>Phasianidae</taxon>
        <taxon>Perdicinae</taxon>
        <taxon>Bambusicola</taxon>
    </lineage>
</organism>
<name>A0A2P4TFF0_BAMTH</name>
<evidence type="ECO:0000256" key="1">
    <source>
        <dbReference type="ARBA" id="ARBA00022737"/>
    </source>
</evidence>
<evidence type="ECO:0000313" key="4">
    <source>
        <dbReference type="EMBL" id="POI35076.1"/>
    </source>
</evidence>
<evidence type="ECO:0000259" key="3">
    <source>
        <dbReference type="PROSITE" id="PS50021"/>
    </source>
</evidence>
<dbReference type="SUPFAM" id="SSF47576">
    <property type="entry name" value="Calponin-homology domain, CH-domain"/>
    <property type="match status" value="1"/>
</dbReference>
<dbReference type="InterPro" id="IPR001589">
    <property type="entry name" value="Actinin_actin-bd_CS"/>
</dbReference>
<proteinExistence type="predicted"/>
<evidence type="ECO:0000313" key="5">
    <source>
        <dbReference type="Proteomes" id="UP000237246"/>
    </source>
</evidence>
<dbReference type="Pfam" id="PF00307">
    <property type="entry name" value="CH"/>
    <property type="match status" value="1"/>
</dbReference>
<gene>
    <name evidence="4" type="ORF">CIB84_001172</name>
</gene>
<dbReference type="PANTHER" id="PTHR11915">
    <property type="entry name" value="SPECTRIN/FILAMIN RELATED CYTOSKELETAL PROTEIN"/>
    <property type="match status" value="1"/>
</dbReference>
<protein>
    <recommendedName>
        <fullName evidence="3">Calponin-homology (CH) domain-containing protein</fullName>
    </recommendedName>
</protein>
<dbReference type="GO" id="GO:0003779">
    <property type="term" value="F:actin binding"/>
    <property type="evidence" value="ECO:0007669"/>
    <property type="project" value="UniProtKB-KW"/>
</dbReference>
<keyword evidence="1" id="KW-0677">Repeat</keyword>
<sequence>MELQARMLGYEICSISTVCFWLKQNKIMAEIHKGRLSYFLMLLSNLLGCVMTYKPNFSMVTMNSEFEKDHIKRLQEQRMFMQKKTFTNWMNNIFFRNNVGAEIENIYTDLKDGIYLMQLLELLSGESLPRPNRGKMRVHFLENNSKAITFLKSKVSR</sequence>
<reference evidence="4 5" key="1">
    <citation type="submission" date="2018-01" db="EMBL/GenBank/DDBJ databases">
        <title>Comparison of the Chinese Bamboo Partridge and Red Junglefowl genome sequences highlights the importance of demography in genome evolution.</title>
        <authorList>
            <person name="Tiley G.P."/>
            <person name="Kimball R.T."/>
            <person name="Braun E.L."/>
            <person name="Burleigh J.G."/>
        </authorList>
    </citation>
    <scope>NUCLEOTIDE SEQUENCE [LARGE SCALE GENOMIC DNA]</scope>
    <source>
        <strain evidence="4">RTK389</strain>
        <tissue evidence="4">Blood</tissue>
    </source>
</reference>
<feature type="domain" description="Calponin-homology (CH)" evidence="3">
    <location>
        <begin position="80"/>
        <end position="157"/>
    </location>
</feature>
<dbReference type="OrthoDB" id="18853at2759"/>
<dbReference type="InterPro" id="IPR001715">
    <property type="entry name" value="CH_dom"/>
</dbReference>
<accession>A0A2P4TFF0</accession>
<evidence type="ECO:0000256" key="2">
    <source>
        <dbReference type="ARBA" id="ARBA00023203"/>
    </source>
</evidence>
<dbReference type="Proteomes" id="UP000237246">
    <property type="component" value="Unassembled WGS sequence"/>
</dbReference>
<dbReference type="AlphaFoldDB" id="A0A2P4TFF0"/>
<dbReference type="PROSITE" id="PS50021">
    <property type="entry name" value="CH"/>
    <property type="match status" value="1"/>
</dbReference>
<dbReference type="Gene3D" id="1.10.418.10">
    <property type="entry name" value="Calponin-like domain"/>
    <property type="match status" value="1"/>
</dbReference>
<keyword evidence="5" id="KW-1185">Reference proteome</keyword>